<dbReference type="InterPro" id="IPR037208">
    <property type="entry name" value="Spo0E-like_sf"/>
</dbReference>
<name>A0ABU5CWJ9_9BACI</name>
<reference evidence="1 2" key="1">
    <citation type="submission" date="2023-10" db="EMBL/GenBank/DDBJ databases">
        <title>Virgibacillus soli CC-YMP-6 genome.</title>
        <authorList>
            <person name="Miliotis G."/>
            <person name="Sengupta P."/>
            <person name="Hameed A."/>
            <person name="Chuvochina M."/>
            <person name="Mcdonagh F."/>
            <person name="Simpson A.C."/>
            <person name="Singh N.K."/>
            <person name="Rekha P.D."/>
            <person name="Raman K."/>
            <person name="Hugenholtz P."/>
            <person name="Venkateswaran K."/>
        </authorList>
    </citation>
    <scope>NUCLEOTIDE SEQUENCE [LARGE SCALE GENOMIC DNA]</scope>
    <source>
        <strain evidence="1 2">CC-YMP-6</strain>
    </source>
</reference>
<dbReference type="Pfam" id="PF09388">
    <property type="entry name" value="SpoOE-like"/>
    <property type="match status" value="1"/>
</dbReference>
<dbReference type="EMBL" id="JAWDIQ010000003">
    <property type="protein sequence ID" value="MDY0410246.1"/>
    <property type="molecule type" value="Genomic_DNA"/>
</dbReference>
<keyword evidence="2" id="KW-1185">Reference proteome</keyword>
<dbReference type="InterPro" id="IPR018540">
    <property type="entry name" value="Spo0E-like"/>
</dbReference>
<proteinExistence type="predicted"/>
<organism evidence="1 2">
    <name type="scientific">Paracerasibacillus soli</name>
    <dbReference type="NCBI Taxonomy" id="480284"/>
    <lineage>
        <taxon>Bacteria</taxon>
        <taxon>Bacillati</taxon>
        <taxon>Bacillota</taxon>
        <taxon>Bacilli</taxon>
        <taxon>Bacillales</taxon>
        <taxon>Bacillaceae</taxon>
        <taxon>Paracerasibacillus</taxon>
    </lineage>
</organism>
<dbReference type="Gene3D" id="4.10.280.10">
    <property type="entry name" value="Helix-loop-helix DNA-binding domain"/>
    <property type="match status" value="1"/>
</dbReference>
<evidence type="ECO:0000313" key="1">
    <source>
        <dbReference type="EMBL" id="MDY0410246.1"/>
    </source>
</evidence>
<dbReference type="Proteomes" id="UP001275315">
    <property type="component" value="Unassembled WGS sequence"/>
</dbReference>
<dbReference type="SUPFAM" id="SSF140500">
    <property type="entry name" value="BAS1536-like"/>
    <property type="match status" value="1"/>
</dbReference>
<sequence length="60" mass="7032">MGNLLLKQIEQCRKEMISLGSEYELTSDVVVQSSKRLDNLLLQYQKKIVDDFKSNHYIID</sequence>
<gene>
    <name evidence="1" type="ORF">RWD45_18970</name>
</gene>
<accession>A0ABU5CWJ9</accession>
<protein>
    <submittedName>
        <fullName evidence="1">Aspartyl-phosphate phosphatase Spo0E family protein</fullName>
    </submittedName>
</protein>
<comment type="caution">
    <text evidence="1">The sequence shown here is derived from an EMBL/GenBank/DDBJ whole genome shotgun (WGS) entry which is preliminary data.</text>
</comment>
<dbReference type="InterPro" id="IPR036638">
    <property type="entry name" value="HLH_DNA-bd_sf"/>
</dbReference>
<dbReference type="RefSeq" id="WP_320381118.1">
    <property type="nucleotide sequence ID" value="NZ_JAWDIQ010000003.1"/>
</dbReference>
<evidence type="ECO:0000313" key="2">
    <source>
        <dbReference type="Proteomes" id="UP001275315"/>
    </source>
</evidence>